<feature type="domain" description="DUF112" evidence="2">
    <location>
        <begin position="20"/>
        <end position="438"/>
    </location>
</feature>
<organism evidence="3 4">
    <name type="scientific">Agaricicola taiwanensis</name>
    <dbReference type="NCBI Taxonomy" id="591372"/>
    <lineage>
        <taxon>Bacteria</taxon>
        <taxon>Pseudomonadati</taxon>
        <taxon>Pseudomonadota</taxon>
        <taxon>Alphaproteobacteria</taxon>
        <taxon>Rhodobacterales</taxon>
        <taxon>Paracoccaceae</taxon>
        <taxon>Agaricicola</taxon>
    </lineage>
</organism>
<dbReference type="Pfam" id="PF01970">
    <property type="entry name" value="TctA"/>
    <property type="match status" value="1"/>
</dbReference>
<keyword evidence="4" id="KW-1185">Reference proteome</keyword>
<feature type="transmembrane region" description="Helical" evidence="1">
    <location>
        <begin position="204"/>
        <end position="225"/>
    </location>
</feature>
<accession>A0A8J2YM75</accession>
<keyword evidence="1" id="KW-1133">Transmembrane helix</keyword>
<evidence type="ECO:0000313" key="3">
    <source>
        <dbReference type="EMBL" id="GGE51671.1"/>
    </source>
</evidence>
<dbReference type="PANTHER" id="PTHR35342">
    <property type="entry name" value="TRICARBOXYLIC TRANSPORT PROTEIN"/>
    <property type="match status" value="1"/>
</dbReference>
<evidence type="ECO:0000313" key="4">
    <source>
        <dbReference type="Proteomes" id="UP000602745"/>
    </source>
</evidence>
<proteinExistence type="predicted"/>
<feature type="transmembrane region" description="Helical" evidence="1">
    <location>
        <begin position="472"/>
        <end position="491"/>
    </location>
</feature>
<feature type="transmembrane region" description="Helical" evidence="1">
    <location>
        <begin position="144"/>
        <end position="161"/>
    </location>
</feature>
<feature type="transmembrane region" description="Helical" evidence="1">
    <location>
        <begin position="20"/>
        <end position="40"/>
    </location>
</feature>
<reference evidence="3" key="2">
    <citation type="submission" date="2020-09" db="EMBL/GenBank/DDBJ databases">
        <authorList>
            <person name="Sun Q."/>
            <person name="Sedlacek I."/>
        </authorList>
    </citation>
    <scope>NUCLEOTIDE SEQUENCE</scope>
    <source>
        <strain evidence="3">CCM 7684</strain>
    </source>
</reference>
<evidence type="ECO:0000259" key="2">
    <source>
        <dbReference type="Pfam" id="PF01970"/>
    </source>
</evidence>
<keyword evidence="1" id="KW-0472">Membrane</keyword>
<dbReference type="Proteomes" id="UP000602745">
    <property type="component" value="Unassembled WGS sequence"/>
</dbReference>
<feature type="transmembrane region" description="Helical" evidence="1">
    <location>
        <begin position="355"/>
        <end position="375"/>
    </location>
</feature>
<dbReference type="InterPro" id="IPR002823">
    <property type="entry name" value="DUF112_TM"/>
</dbReference>
<keyword evidence="1" id="KW-0812">Transmembrane</keyword>
<reference evidence="3" key="1">
    <citation type="journal article" date="2014" name="Int. J. Syst. Evol. Microbiol.">
        <title>Complete genome sequence of Corynebacterium casei LMG S-19264T (=DSM 44701T), isolated from a smear-ripened cheese.</title>
        <authorList>
            <consortium name="US DOE Joint Genome Institute (JGI-PGF)"/>
            <person name="Walter F."/>
            <person name="Albersmeier A."/>
            <person name="Kalinowski J."/>
            <person name="Ruckert C."/>
        </authorList>
    </citation>
    <scope>NUCLEOTIDE SEQUENCE</scope>
    <source>
        <strain evidence="3">CCM 7684</strain>
    </source>
</reference>
<feature type="transmembrane region" description="Helical" evidence="1">
    <location>
        <begin position="166"/>
        <end position="184"/>
    </location>
</feature>
<protein>
    <recommendedName>
        <fullName evidence="2">DUF112 domain-containing protein</fullName>
    </recommendedName>
</protein>
<dbReference type="PANTHER" id="PTHR35342:SF5">
    <property type="entry name" value="TRICARBOXYLIC TRANSPORT PROTEIN"/>
    <property type="match status" value="1"/>
</dbReference>
<feature type="transmembrane region" description="Helical" evidence="1">
    <location>
        <begin position="60"/>
        <end position="85"/>
    </location>
</feature>
<sequence>MDLVSNIAIGLDSALSWSNLLYAFIGCLLGTLVGVLPGLGPSATVAMLLPATYQLDPAGSLIMLAGIFYGASYGGSTTAILVNLPGEASSVVTAIDGYQMARKGRAGLALSSAACASFFAGCVATLVIAIFAPVLGRMALKFGAPEYFALMALGLIASVALARGSLVKALGMIVLGVACGLVGADRGTSALRFTFGIPELADGLNIIAVAMGMFGLGEIIFNLQTEPAQRSAMKTRLRDLWPHMKDLRAMAPAVARGTAIGGVLGLLPGGGPMLSAFSAYALEKRVSKNASEFGHGALGGVAAPEAANNAGAQMSFIPLLTLGIPSNVTMALMAGAMMMQGIQPGPTVMQEQPDLFWGLVVSMWIGNLMLVMLNLPMVGLWVKLLSIPYKYLYLAIAVFCCIGVYSLNNSPFDVYVMVVFGFVGYVLKKLGGEPAPFIMGMILGPMLEEFLRRSMQLSRGDPMIFLERPISAALLFIAAAAIIIVALPTVAKRKDAVLEEE</sequence>
<comment type="caution">
    <text evidence="3">The sequence shown here is derived from an EMBL/GenBank/DDBJ whole genome shotgun (WGS) entry which is preliminary data.</text>
</comment>
<dbReference type="RefSeq" id="WP_188410720.1">
    <property type="nucleotide sequence ID" value="NZ_BMCP01000005.1"/>
</dbReference>
<name>A0A8J2YM75_9RHOB</name>
<dbReference type="EMBL" id="BMCP01000005">
    <property type="protein sequence ID" value="GGE51671.1"/>
    <property type="molecule type" value="Genomic_DNA"/>
</dbReference>
<feature type="transmembrane region" description="Helical" evidence="1">
    <location>
        <begin position="106"/>
        <end position="132"/>
    </location>
</feature>
<feature type="transmembrane region" description="Helical" evidence="1">
    <location>
        <begin position="387"/>
        <end position="405"/>
    </location>
</feature>
<dbReference type="AlphaFoldDB" id="A0A8J2YM75"/>
<feature type="transmembrane region" description="Helical" evidence="1">
    <location>
        <begin position="316"/>
        <end position="334"/>
    </location>
</feature>
<gene>
    <name evidence="3" type="ORF">GCM10007276_30870</name>
</gene>
<evidence type="ECO:0000256" key="1">
    <source>
        <dbReference type="SAM" id="Phobius"/>
    </source>
</evidence>